<feature type="region of interest" description="Disordered" evidence="2">
    <location>
        <begin position="460"/>
        <end position="598"/>
    </location>
</feature>
<dbReference type="InterPro" id="IPR036890">
    <property type="entry name" value="HATPase_C_sf"/>
</dbReference>
<comment type="similarity">
    <text evidence="1">Belongs to the DNA mismatch repair MutL/HexB family.</text>
</comment>
<dbReference type="InterPro" id="IPR038973">
    <property type="entry name" value="MutL/Mlh/Pms-like"/>
</dbReference>
<feature type="domain" description="MutL C-terminal dimerisation" evidence="3">
    <location>
        <begin position="666"/>
        <end position="871"/>
    </location>
</feature>
<dbReference type="SUPFAM" id="SSF55874">
    <property type="entry name" value="ATPase domain of HSP90 chaperone/DNA topoisomerase II/histidine kinase"/>
    <property type="match status" value="1"/>
</dbReference>
<dbReference type="GO" id="GO:0006298">
    <property type="term" value="P:mismatch repair"/>
    <property type="evidence" value="ECO:0007669"/>
    <property type="project" value="InterPro"/>
</dbReference>
<feature type="region of interest" description="Disordered" evidence="2">
    <location>
        <begin position="396"/>
        <end position="448"/>
    </location>
</feature>
<dbReference type="GO" id="GO:0140664">
    <property type="term" value="F:ATP-dependent DNA damage sensor activity"/>
    <property type="evidence" value="ECO:0007669"/>
    <property type="project" value="InterPro"/>
</dbReference>
<dbReference type="Gene3D" id="3.30.565.10">
    <property type="entry name" value="Histidine kinase-like ATPase, C-terminal domain"/>
    <property type="match status" value="1"/>
</dbReference>
<dbReference type="GO" id="GO:0032300">
    <property type="term" value="C:mismatch repair complex"/>
    <property type="evidence" value="ECO:0007669"/>
    <property type="project" value="InterPro"/>
</dbReference>
<dbReference type="InterPro" id="IPR042120">
    <property type="entry name" value="MutL_C_dimsub"/>
</dbReference>
<dbReference type="Proteomes" id="UP000652219">
    <property type="component" value="Unassembled WGS sequence"/>
</dbReference>
<dbReference type="SUPFAM" id="SSF118116">
    <property type="entry name" value="DNA mismatch repair protein MutL"/>
    <property type="match status" value="1"/>
</dbReference>
<feature type="compositionally biased region" description="Basic and acidic residues" evidence="2">
    <location>
        <begin position="534"/>
        <end position="543"/>
    </location>
</feature>
<name>A0A8H6MYB2_9PEZI</name>
<evidence type="ECO:0000256" key="2">
    <source>
        <dbReference type="SAM" id="MobiDB-lite"/>
    </source>
</evidence>
<evidence type="ECO:0000256" key="1">
    <source>
        <dbReference type="ARBA" id="ARBA00006082"/>
    </source>
</evidence>
<dbReference type="AlphaFoldDB" id="A0A8H6MYB2"/>
<feature type="compositionally biased region" description="Polar residues" evidence="2">
    <location>
        <begin position="424"/>
        <end position="438"/>
    </location>
</feature>
<dbReference type="EMBL" id="WIGN01000052">
    <property type="protein sequence ID" value="KAF6813544.1"/>
    <property type="molecule type" value="Genomic_DNA"/>
</dbReference>
<evidence type="ECO:0000313" key="5">
    <source>
        <dbReference type="Proteomes" id="UP000652219"/>
    </source>
</evidence>
<reference evidence="4 5" key="1">
    <citation type="journal article" date="2020" name="Phytopathology">
        <title>Genome Sequence Resources of Colletotrichum truncatum, C. plurivorum, C. musicola, and C. sojae: Four Species Pathogenic to Soybean (Glycine max).</title>
        <authorList>
            <person name="Rogerio F."/>
            <person name="Boufleur T.R."/>
            <person name="Ciampi-Guillardi M."/>
            <person name="Sukno S.A."/>
            <person name="Thon M.R."/>
            <person name="Massola Junior N.S."/>
            <person name="Baroncelli R."/>
        </authorList>
    </citation>
    <scope>NUCLEOTIDE SEQUENCE [LARGE SCALE GENOMIC DNA]</scope>
    <source>
        <strain evidence="4 5">LFN0009</strain>
    </source>
</reference>
<dbReference type="SMART" id="SM00853">
    <property type="entry name" value="MutL_C"/>
    <property type="match status" value="1"/>
</dbReference>
<evidence type="ECO:0000313" key="4">
    <source>
        <dbReference type="EMBL" id="KAF6813544.1"/>
    </source>
</evidence>
<keyword evidence="5" id="KW-1185">Reference proteome</keyword>
<sequence>MSIKPLPEDVVRRIRSSAAIVSLNGVVCGLVKNSFDAGATRINVTVDYSRGNCTIEDDGQGILPLEFRDAGGLGKLYHTSRHAPENETHGANGNFLASLAALSLLSITSHHHLHNSQNSLTVHNSRVLARNLPALPEQQLVTFAHGTRVIVRDLFGSMAVRVKQRALASEKAAVDREWGRLVHDVTALLLAWPSPVALVVRDTLHKSETRFRPNTWSRPITKPDFLGRSSLILAQSSLVDNLEHASWIPVGASLGKMTIEGCISLNPVATRRAQFISLGIQPVANEHGSNVLYTEVNNVFVKSGFAIDEGANALSDGGATLPTTTGKITRPKRGLDRWPMFYFRISSSSLDWSTPTTSFEDLLEDRGRTLPDMIELLKLVSYEFLKRHHFRPQKINTTLLGSKRKNKETGSDSESPRQGGKRSNPPSVASNRSRSATPKSRPESPFDLWQRVKIGRASACSGKSIASSSGLSGLGRGDERVSSVETSRASTPPPSLRFLDDSGNVLRRPFENLPSLAPSKDIANEDDGCGAKGPLDDSGKEMSAEPEVPRPLNTEGLRRSDESADLADPRNTTSSGVSLHFQRFKKKSAHPKEEPSDWFKGVTSNWQNPVFRPAQPPVPRNGEASFGGGAAKLAPEAGDVGCSHKQDFNIKLSGRISKAALTEAEVVAQVDRKFVLVKLARETDARDKRQRLDDLSVLVLIDQHAGDERCRLEALMQDYFEAQEGSDNVVSRTERLDKSLQFEFSAKERSLLRIYSDHFRRWGIVYRVEEPETSQWRHKSKQLCKIEVVGLPPSILERCRTEPKILADLLRAEAWKLQEEGRPPVRPFNLVRGSSGQEIDWISNFHGCPQGILDLLNSRSCRSAIMFNDVLSMPECEALVRRLGRCSFPFQCAHGRPSMVPLMDTRSLNIDRGASMQTFGSRLKQPGWTT</sequence>
<dbReference type="InterPro" id="IPR037198">
    <property type="entry name" value="MutL_C_sf"/>
</dbReference>
<protein>
    <submittedName>
        <fullName evidence="4">Vacuolar membrane protein</fullName>
    </submittedName>
</protein>
<feature type="compositionally biased region" description="Low complexity" evidence="2">
    <location>
        <begin position="460"/>
        <end position="471"/>
    </location>
</feature>
<dbReference type="InterPro" id="IPR014790">
    <property type="entry name" value="MutL_C"/>
</dbReference>
<gene>
    <name evidence="4" type="ORF">CSOJ01_04566</name>
</gene>
<dbReference type="GO" id="GO:0005524">
    <property type="term" value="F:ATP binding"/>
    <property type="evidence" value="ECO:0007669"/>
    <property type="project" value="InterPro"/>
</dbReference>
<proteinExistence type="inferred from homology"/>
<dbReference type="Gene3D" id="3.30.1540.20">
    <property type="entry name" value="MutL, C-terminal domain, dimerisation subdomain"/>
    <property type="match status" value="2"/>
</dbReference>
<dbReference type="GO" id="GO:0016887">
    <property type="term" value="F:ATP hydrolysis activity"/>
    <property type="evidence" value="ECO:0007669"/>
    <property type="project" value="InterPro"/>
</dbReference>
<comment type="caution">
    <text evidence="4">The sequence shown here is derived from an EMBL/GenBank/DDBJ whole genome shotgun (WGS) entry which is preliminary data.</text>
</comment>
<dbReference type="PANTHER" id="PTHR10073">
    <property type="entry name" value="DNA MISMATCH REPAIR PROTEIN MLH, PMS, MUTL"/>
    <property type="match status" value="1"/>
</dbReference>
<organism evidence="4 5">
    <name type="scientific">Colletotrichum sojae</name>
    <dbReference type="NCBI Taxonomy" id="2175907"/>
    <lineage>
        <taxon>Eukaryota</taxon>
        <taxon>Fungi</taxon>
        <taxon>Dikarya</taxon>
        <taxon>Ascomycota</taxon>
        <taxon>Pezizomycotina</taxon>
        <taxon>Sordariomycetes</taxon>
        <taxon>Hypocreomycetidae</taxon>
        <taxon>Glomerellales</taxon>
        <taxon>Glomerellaceae</taxon>
        <taxon>Colletotrichum</taxon>
        <taxon>Colletotrichum orchidearum species complex</taxon>
    </lineage>
</organism>
<evidence type="ECO:0000259" key="3">
    <source>
        <dbReference type="SMART" id="SM00853"/>
    </source>
</evidence>
<accession>A0A8H6MYB2</accession>
<dbReference type="PANTHER" id="PTHR10073:SF47">
    <property type="entry name" value="DNA MISMATCH REPAIR PROTEIN MLH3"/>
    <property type="match status" value="1"/>
</dbReference>
<dbReference type="Pfam" id="PF13589">
    <property type="entry name" value="HATPase_c_3"/>
    <property type="match status" value="1"/>
</dbReference>